<comment type="catalytic activity">
    <reaction evidence="1">
        <text>a 4-O-methyl-thymidine in DNA + L-cysteinyl-[protein] = a thymidine in DNA + S-methyl-L-cysteinyl-[protein]</text>
        <dbReference type="Rhea" id="RHEA:53428"/>
        <dbReference type="Rhea" id="RHEA-COMP:10131"/>
        <dbReference type="Rhea" id="RHEA-COMP:10132"/>
        <dbReference type="Rhea" id="RHEA-COMP:13555"/>
        <dbReference type="Rhea" id="RHEA-COMP:13556"/>
        <dbReference type="ChEBI" id="CHEBI:29950"/>
        <dbReference type="ChEBI" id="CHEBI:82612"/>
        <dbReference type="ChEBI" id="CHEBI:137386"/>
        <dbReference type="ChEBI" id="CHEBI:137387"/>
        <dbReference type="EC" id="2.1.1.63"/>
    </reaction>
</comment>
<evidence type="ECO:0000256" key="4">
    <source>
        <dbReference type="ARBA" id="ARBA00015377"/>
    </source>
</evidence>
<dbReference type="GO" id="GO:0006281">
    <property type="term" value="P:DNA repair"/>
    <property type="evidence" value="ECO:0007669"/>
    <property type="project" value="UniProtKB-KW"/>
</dbReference>
<proteinExistence type="inferred from homology"/>
<gene>
    <name evidence="12" type="ORF">GV829_04840</name>
</gene>
<evidence type="ECO:0000256" key="8">
    <source>
        <dbReference type="ARBA" id="ARBA00023204"/>
    </source>
</evidence>
<dbReference type="EMBL" id="CP053015">
    <property type="protein sequence ID" value="QJQ31859.1"/>
    <property type="molecule type" value="Genomic_DNA"/>
</dbReference>
<comment type="catalytic activity">
    <reaction evidence="9">
        <text>a 6-O-methyl-2'-deoxyguanosine in DNA + L-cysteinyl-[protein] = S-methyl-L-cysteinyl-[protein] + a 2'-deoxyguanosine in DNA</text>
        <dbReference type="Rhea" id="RHEA:24000"/>
        <dbReference type="Rhea" id="RHEA-COMP:10131"/>
        <dbReference type="Rhea" id="RHEA-COMP:10132"/>
        <dbReference type="Rhea" id="RHEA-COMP:11367"/>
        <dbReference type="Rhea" id="RHEA-COMP:11368"/>
        <dbReference type="ChEBI" id="CHEBI:29950"/>
        <dbReference type="ChEBI" id="CHEBI:82612"/>
        <dbReference type="ChEBI" id="CHEBI:85445"/>
        <dbReference type="ChEBI" id="CHEBI:85448"/>
        <dbReference type="EC" id="2.1.1.63"/>
    </reaction>
</comment>
<dbReference type="AlphaFoldDB" id="A0A6M4AUV9"/>
<dbReference type="InterPro" id="IPR036631">
    <property type="entry name" value="MGMT_N_sf"/>
</dbReference>
<feature type="domain" description="Methylguanine DNA methyltransferase ribonuclease-like" evidence="11">
    <location>
        <begin position="7"/>
        <end position="72"/>
    </location>
</feature>
<comment type="similarity">
    <text evidence="2">Belongs to the MGMT family.</text>
</comment>
<dbReference type="InterPro" id="IPR008332">
    <property type="entry name" value="MethylG_MeTrfase_N"/>
</dbReference>
<evidence type="ECO:0000259" key="10">
    <source>
        <dbReference type="Pfam" id="PF01035"/>
    </source>
</evidence>
<dbReference type="Pfam" id="PF02870">
    <property type="entry name" value="Methyltransf_1N"/>
    <property type="match status" value="1"/>
</dbReference>
<protein>
    <recommendedName>
        <fullName evidence="4">Methylated-DNA--protein-cysteine methyltransferase</fullName>
        <ecNumber evidence="3">2.1.1.63</ecNumber>
    </recommendedName>
</protein>
<dbReference type="Gene3D" id="3.30.160.70">
    <property type="entry name" value="Methylated DNA-protein cysteine methyltransferase domain"/>
    <property type="match status" value="1"/>
</dbReference>
<evidence type="ECO:0000313" key="13">
    <source>
        <dbReference type="Proteomes" id="UP000503018"/>
    </source>
</evidence>
<dbReference type="CDD" id="cd06445">
    <property type="entry name" value="ATase"/>
    <property type="match status" value="1"/>
</dbReference>
<dbReference type="KEGG" id="slan:GV829_04840"/>
<dbReference type="NCBIfam" id="TIGR00589">
    <property type="entry name" value="ogt"/>
    <property type="match status" value="1"/>
</dbReference>
<evidence type="ECO:0000256" key="7">
    <source>
        <dbReference type="ARBA" id="ARBA00022763"/>
    </source>
</evidence>
<keyword evidence="13" id="KW-1185">Reference proteome</keyword>
<sequence length="166" mass="17465">MTYAPHHATLATPIGPVTISGDSHAVHGIRIGHQGEAVTDLVDAPHGSPVAEAMRQIKDYFAGVRQGFDLPLVSLVSARGEALRQAIAAIPYGETMSYGALANSIDSAARAVGGACRRNPYPIIIPCHRVTSSNGAPEHYSGGDGPTTKAWLIAHERRHAVIKTSN</sequence>
<evidence type="ECO:0000256" key="1">
    <source>
        <dbReference type="ARBA" id="ARBA00001286"/>
    </source>
</evidence>
<dbReference type="PANTHER" id="PTHR46460:SF1">
    <property type="entry name" value="METHYLATED-DNA--PROTEIN-CYSTEINE METHYLTRANSFERASE"/>
    <property type="match status" value="1"/>
</dbReference>
<organism evidence="12 13">
    <name type="scientific">Sphingomonas lacunae</name>
    <dbReference type="NCBI Taxonomy" id="2698828"/>
    <lineage>
        <taxon>Bacteria</taxon>
        <taxon>Pseudomonadati</taxon>
        <taxon>Pseudomonadota</taxon>
        <taxon>Alphaproteobacteria</taxon>
        <taxon>Sphingomonadales</taxon>
        <taxon>Sphingomonadaceae</taxon>
        <taxon>Sphingomonas</taxon>
    </lineage>
</organism>
<keyword evidence="7" id="KW-0227">DNA damage</keyword>
<evidence type="ECO:0000313" key="12">
    <source>
        <dbReference type="EMBL" id="QJQ31859.1"/>
    </source>
</evidence>
<evidence type="ECO:0000256" key="3">
    <source>
        <dbReference type="ARBA" id="ARBA00011918"/>
    </source>
</evidence>
<dbReference type="SUPFAM" id="SSF53155">
    <property type="entry name" value="Methylated DNA-protein cysteine methyltransferase domain"/>
    <property type="match status" value="1"/>
</dbReference>
<dbReference type="PANTHER" id="PTHR46460">
    <property type="entry name" value="METHYLATED-DNA--PROTEIN-CYSTEINE METHYLTRANSFERASE"/>
    <property type="match status" value="1"/>
</dbReference>
<keyword evidence="5 12" id="KW-0489">Methyltransferase</keyword>
<dbReference type="Gene3D" id="1.10.10.10">
    <property type="entry name" value="Winged helix-like DNA-binding domain superfamily/Winged helix DNA-binding domain"/>
    <property type="match status" value="1"/>
</dbReference>
<name>A0A6M4AUV9_9SPHN</name>
<evidence type="ECO:0000256" key="2">
    <source>
        <dbReference type="ARBA" id="ARBA00008711"/>
    </source>
</evidence>
<dbReference type="InterPro" id="IPR036217">
    <property type="entry name" value="MethylDNA_cys_MeTrfase_DNAb"/>
</dbReference>
<dbReference type="Pfam" id="PF01035">
    <property type="entry name" value="DNA_binding_1"/>
    <property type="match status" value="1"/>
</dbReference>
<dbReference type="GO" id="GO:0032259">
    <property type="term" value="P:methylation"/>
    <property type="evidence" value="ECO:0007669"/>
    <property type="project" value="UniProtKB-KW"/>
</dbReference>
<evidence type="ECO:0000256" key="6">
    <source>
        <dbReference type="ARBA" id="ARBA00022679"/>
    </source>
</evidence>
<evidence type="ECO:0000256" key="5">
    <source>
        <dbReference type="ARBA" id="ARBA00022603"/>
    </source>
</evidence>
<evidence type="ECO:0000256" key="9">
    <source>
        <dbReference type="ARBA" id="ARBA00049348"/>
    </source>
</evidence>
<accession>A0A6M4AUV9</accession>
<dbReference type="InterPro" id="IPR036388">
    <property type="entry name" value="WH-like_DNA-bd_sf"/>
</dbReference>
<dbReference type="FunFam" id="1.10.10.10:FF:000214">
    <property type="entry name" value="Methylated-DNA--protein-cysteine methyltransferase"/>
    <property type="match status" value="1"/>
</dbReference>
<reference evidence="12 13" key="1">
    <citation type="submission" date="2020-01" db="EMBL/GenBank/DDBJ databases">
        <title>Sphingomonas sp. strain CSW-10.</title>
        <authorList>
            <person name="Chen W.-M."/>
        </authorList>
    </citation>
    <scope>NUCLEOTIDE SEQUENCE [LARGE SCALE GENOMIC DNA]</scope>
    <source>
        <strain evidence="12 13">CSW-10</strain>
    </source>
</reference>
<keyword evidence="6 12" id="KW-0808">Transferase</keyword>
<dbReference type="SUPFAM" id="SSF46767">
    <property type="entry name" value="Methylated DNA-protein cysteine methyltransferase, C-terminal domain"/>
    <property type="match status" value="1"/>
</dbReference>
<dbReference type="RefSeq" id="WP_169944394.1">
    <property type="nucleotide sequence ID" value="NZ_CP053015.1"/>
</dbReference>
<dbReference type="Proteomes" id="UP000503018">
    <property type="component" value="Chromosome"/>
</dbReference>
<dbReference type="InterPro" id="IPR014048">
    <property type="entry name" value="MethylDNA_cys_MeTrfase_DNA-bd"/>
</dbReference>
<dbReference type="GO" id="GO:0003908">
    <property type="term" value="F:methylated-DNA-[protein]-cysteine S-methyltransferase activity"/>
    <property type="evidence" value="ECO:0007669"/>
    <property type="project" value="UniProtKB-EC"/>
</dbReference>
<feature type="domain" description="Methylated-DNA-[protein]-cysteine S-methyltransferase DNA binding" evidence="10">
    <location>
        <begin position="84"/>
        <end position="157"/>
    </location>
</feature>
<evidence type="ECO:0000259" key="11">
    <source>
        <dbReference type="Pfam" id="PF02870"/>
    </source>
</evidence>
<dbReference type="EC" id="2.1.1.63" evidence="3"/>
<keyword evidence="8" id="KW-0234">DNA repair</keyword>